<dbReference type="GO" id="GO:0015031">
    <property type="term" value="P:protein transport"/>
    <property type="evidence" value="ECO:0007669"/>
    <property type="project" value="UniProtKB-KW"/>
</dbReference>
<dbReference type="PANTHER" id="PTHR14146:SF0">
    <property type="entry name" value="EXOCYST COMPLEX COMPONENT 4"/>
    <property type="match status" value="1"/>
</dbReference>
<gene>
    <name evidence="3" type="ORF">SFRICE_001731</name>
</gene>
<dbReference type="GO" id="GO:0006893">
    <property type="term" value="P:Golgi to plasma membrane transport"/>
    <property type="evidence" value="ECO:0007669"/>
    <property type="project" value="TreeGrafter"/>
</dbReference>
<dbReference type="GO" id="GO:0006612">
    <property type="term" value="P:protein targeting to membrane"/>
    <property type="evidence" value="ECO:0007669"/>
    <property type="project" value="UniProtKB-UniRule"/>
</dbReference>
<evidence type="ECO:0000256" key="1">
    <source>
        <dbReference type="RuleBase" id="RU367079"/>
    </source>
</evidence>
<dbReference type="GO" id="GO:0007268">
    <property type="term" value="P:chemical synaptic transmission"/>
    <property type="evidence" value="ECO:0007669"/>
    <property type="project" value="TreeGrafter"/>
</dbReference>
<reference evidence="3" key="1">
    <citation type="submission" date="2016-07" db="EMBL/GenBank/DDBJ databases">
        <authorList>
            <person name="Bretaudeau A."/>
        </authorList>
    </citation>
    <scope>NUCLEOTIDE SEQUENCE</scope>
    <source>
        <strain evidence="3">Rice</strain>
        <tissue evidence="3">Whole body</tissue>
    </source>
</reference>
<dbReference type="AlphaFoldDB" id="A0A2H1VE64"/>
<feature type="coiled-coil region" evidence="2">
    <location>
        <begin position="32"/>
        <end position="63"/>
    </location>
</feature>
<evidence type="ECO:0000313" key="3">
    <source>
        <dbReference type="EMBL" id="SOQ38702.1"/>
    </source>
</evidence>
<dbReference type="GO" id="GO:0032584">
    <property type="term" value="C:growth cone membrane"/>
    <property type="evidence" value="ECO:0007669"/>
    <property type="project" value="TreeGrafter"/>
</dbReference>
<dbReference type="InterPro" id="IPR039682">
    <property type="entry name" value="Sec8/EXOC4"/>
</dbReference>
<comment type="function">
    <text evidence="1">Component of the exocyst complex involved in the docking of exocytic vesicles with fusion sites on the plasma membrane.</text>
</comment>
<dbReference type="GO" id="GO:0090522">
    <property type="term" value="P:vesicle tethering involved in exocytosis"/>
    <property type="evidence" value="ECO:0007669"/>
    <property type="project" value="UniProtKB-UniRule"/>
</dbReference>
<proteinExistence type="inferred from homology"/>
<name>A0A2H1VE64_SPOFR</name>
<dbReference type="GO" id="GO:0000145">
    <property type="term" value="C:exocyst"/>
    <property type="evidence" value="ECO:0007669"/>
    <property type="project" value="UniProtKB-UniRule"/>
</dbReference>
<dbReference type="EMBL" id="ODYU01001879">
    <property type="protein sequence ID" value="SOQ38702.1"/>
    <property type="molecule type" value="Genomic_DNA"/>
</dbReference>
<comment type="similarity">
    <text evidence="1">Belongs to the SEC8 family.</text>
</comment>
<keyword evidence="2" id="KW-0175">Coiled coil</keyword>
<keyword evidence="1" id="KW-0268">Exocytosis</keyword>
<sequence length="916" mass="100312">MSSPPPTKPPRGVKQGKETSGLLMSVIRTLSASETNEQREKERAKLEKEYKKSDARLDELVEQHAQEIMEVMQKFSSVVSALTVWGQHCDAVVARLGACRGLLRLRRDDLKRLWADARTHHYALQMLTDIERVVVSEREARESLAAGRVLAAAHTLHAALSTANTTLSHVDALNATRQHLQLKKQELVDVIVRRLSEAVYRDERAPLTRRVSARRRTALLLAELTKSEEVTDAYLQEVTPEFEASLSEEDKTFETTVMISLEALGVLEQLKEATEKFKVQIQNELLEVIDSVSRRIIEEGEVEADADVEEDGEIPDSEGVTETGRPLARLVTSLSEEFRACATRNKRLLQLWRASLQKYRVPDSCLHTEQHYWSAVQQVLQLLLTEYLEIESVNLAAQRSVSSAVADTTELRLADYFAKKRPQRRRPKLFKLSAPPIRPRLFPVGPPAVSPGLSARRHNYPLVCRPDPAHLHAVLPALQPLCAYIEPVTGGGECSLRAFLSDYVQTGESERLATAARANIDEIMRAGNAWREKGAPPATALKAGSRHSMIFSCSGLAWRCVVDTARAARRCAACGGTAALRALAAALAALLAHARAAHARMCPTTTAVQGVSRAQRWLADDDIVRFLMSLNNWTAVIHPDAKLSAEDLKQAYEREAEILGSSLGDGAVTRKEIIPDINALADIAVLCETLDWLSANIRGLPSMLGGPGGLNKLPEKFLSDISSNVKQLDEMSHKCLLFLHLELRIECFHYLGQEERSEGADTAGEGAGGGAGGAAQLAHALLGFHELAGGVLAARRLAYVLRGLGDMMSAAVVWRWQGAAGGAGAGAARLATLRHCLAALGLPHSGLHRAHTYLHLLSCTPEEIITSVREKGAQFTELEYLNAFKVIETRRGISPADMKMHLKQLSAALGHVGVTV</sequence>
<accession>A0A2H1VE64</accession>
<evidence type="ECO:0000256" key="2">
    <source>
        <dbReference type="SAM" id="Coils"/>
    </source>
</evidence>
<organism evidence="3">
    <name type="scientific">Spodoptera frugiperda</name>
    <name type="common">Fall armyworm</name>
    <dbReference type="NCBI Taxonomy" id="7108"/>
    <lineage>
        <taxon>Eukaryota</taxon>
        <taxon>Metazoa</taxon>
        <taxon>Ecdysozoa</taxon>
        <taxon>Arthropoda</taxon>
        <taxon>Hexapoda</taxon>
        <taxon>Insecta</taxon>
        <taxon>Pterygota</taxon>
        <taxon>Neoptera</taxon>
        <taxon>Endopterygota</taxon>
        <taxon>Lepidoptera</taxon>
        <taxon>Glossata</taxon>
        <taxon>Ditrysia</taxon>
        <taxon>Noctuoidea</taxon>
        <taxon>Noctuidae</taxon>
        <taxon>Amphipyrinae</taxon>
        <taxon>Spodoptera</taxon>
    </lineage>
</organism>
<keyword evidence="1" id="KW-0653">Protein transport</keyword>
<dbReference type="PANTHER" id="PTHR14146">
    <property type="entry name" value="EXOCYST COMPLEX COMPONENT 4"/>
    <property type="match status" value="1"/>
</dbReference>
<keyword evidence="1" id="KW-0813">Transport</keyword>
<protein>
    <recommendedName>
        <fullName evidence="1">Exocyst complex component Sec8</fullName>
    </recommendedName>
</protein>
<dbReference type="GO" id="GO:0045202">
    <property type="term" value="C:synapse"/>
    <property type="evidence" value="ECO:0007669"/>
    <property type="project" value="TreeGrafter"/>
</dbReference>